<proteinExistence type="predicted"/>
<evidence type="ECO:0000256" key="3">
    <source>
        <dbReference type="ARBA" id="ARBA00022692"/>
    </source>
</evidence>
<dbReference type="GO" id="GO:0005615">
    <property type="term" value="C:extracellular space"/>
    <property type="evidence" value="ECO:0007669"/>
    <property type="project" value="TreeGrafter"/>
</dbReference>
<sequence>GLPSDGIVVFGSQLHTHLTGVRVYTRHFDMFGRELPELNRDNHFSTHFQEIRRLKLPVKILPGDVLVTRCDY</sequence>
<evidence type="ECO:0000313" key="9">
    <source>
        <dbReference type="Proteomes" id="UP000625711"/>
    </source>
</evidence>
<dbReference type="GO" id="GO:0030667">
    <property type="term" value="C:secretory granule membrane"/>
    <property type="evidence" value="ECO:0007669"/>
    <property type="project" value="TreeGrafter"/>
</dbReference>
<dbReference type="GO" id="GO:0006589">
    <property type="term" value="P:octopamine biosynthetic process"/>
    <property type="evidence" value="ECO:0007669"/>
    <property type="project" value="TreeGrafter"/>
</dbReference>
<dbReference type="GO" id="GO:0042421">
    <property type="term" value="P:norepinephrine biosynthetic process"/>
    <property type="evidence" value="ECO:0007669"/>
    <property type="project" value="TreeGrafter"/>
</dbReference>
<feature type="non-terminal residue" evidence="8">
    <location>
        <position position="72"/>
    </location>
</feature>
<evidence type="ECO:0000256" key="1">
    <source>
        <dbReference type="ARBA" id="ARBA00001973"/>
    </source>
</evidence>
<evidence type="ECO:0000256" key="2">
    <source>
        <dbReference type="ARBA" id="ARBA00004370"/>
    </source>
</evidence>
<dbReference type="Proteomes" id="UP000625711">
    <property type="component" value="Unassembled WGS sequence"/>
</dbReference>
<feature type="domain" description="Copper type II ascorbate-dependent monooxygenase C-terminal" evidence="7">
    <location>
        <begin position="2"/>
        <end position="72"/>
    </location>
</feature>
<dbReference type="EMBL" id="JAACXV010018679">
    <property type="protein sequence ID" value="KAF7263998.1"/>
    <property type="molecule type" value="Genomic_DNA"/>
</dbReference>
<dbReference type="Gene3D" id="2.60.120.230">
    <property type="match status" value="1"/>
</dbReference>
<feature type="non-terminal residue" evidence="8">
    <location>
        <position position="1"/>
    </location>
</feature>
<keyword evidence="4" id="KW-1133">Transmembrane helix</keyword>
<evidence type="ECO:0000313" key="8">
    <source>
        <dbReference type="EMBL" id="KAF7263998.1"/>
    </source>
</evidence>
<comment type="subcellular location">
    <subcellularLocation>
        <location evidence="2">Membrane</location>
    </subcellularLocation>
</comment>
<dbReference type="OrthoDB" id="7418883at2759"/>
<comment type="caution">
    <text evidence="8">The sequence shown here is derived from an EMBL/GenBank/DDBJ whole genome shotgun (WGS) entry which is preliminary data.</text>
</comment>
<name>A0A834LYL7_RHYFE</name>
<dbReference type="PANTHER" id="PTHR10157">
    <property type="entry name" value="DOPAMINE BETA HYDROXYLASE RELATED"/>
    <property type="match status" value="1"/>
</dbReference>
<evidence type="ECO:0000256" key="5">
    <source>
        <dbReference type="ARBA" id="ARBA00023136"/>
    </source>
</evidence>
<evidence type="ECO:0000256" key="6">
    <source>
        <dbReference type="ARBA" id="ARBA00023157"/>
    </source>
</evidence>
<dbReference type="PANTHER" id="PTHR10157:SF29">
    <property type="entry name" value="DOPAMINE BETA-HYDROXYLASE"/>
    <property type="match status" value="1"/>
</dbReference>
<organism evidence="8 9">
    <name type="scientific">Rhynchophorus ferrugineus</name>
    <name type="common">Red palm weevil</name>
    <name type="synonym">Curculio ferrugineus</name>
    <dbReference type="NCBI Taxonomy" id="354439"/>
    <lineage>
        <taxon>Eukaryota</taxon>
        <taxon>Metazoa</taxon>
        <taxon>Ecdysozoa</taxon>
        <taxon>Arthropoda</taxon>
        <taxon>Hexapoda</taxon>
        <taxon>Insecta</taxon>
        <taxon>Pterygota</taxon>
        <taxon>Neoptera</taxon>
        <taxon>Endopterygota</taxon>
        <taxon>Coleoptera</taxon>
        <taxon>Polyphaga</taxon>
        <taxon>Cucujiformia</taxon>
        <taxon>Curculionidae</taxon>
        <taxon>Dryophthorinae</taxon>
        <taxon>Rhynchophorus</taxon>
    </lineage>
</organism>
<dbReference type="Pfam" id="PF03712">
    <property type="entry name" value="Cu2_monoox_C"/>
    <property type="match status" value="1"/>
</dbReference>
<keyword evidence="6" id="KW-1015">Disulfide bond</keyword>
<keyword evidence="3" id="KW-0812">Transmembrane</keyword>
<dbReference type="AlphaFoldDB" id="A0A834LYL7"/>
<dbReference type="InterPro" id="IPR024548">
    <property type="entry name" value="Cu2_monoox_C"/>
</dbReference>
<reference evidence="8" key="1">
    <citation type="submission" date="2020-08" db="EMBL/GenBank/DDBJ databases">
        <title>Genome sequencing and assembly of the red palm weevil Rhynchophorus ferrugineus.</title>
        <authorList>
            <person name="Dias G.B."/>
            <person name="Bergman C.M."/>
            <person name="Manee M."/>
        </authorList>
    </citation>
    <scope>NUCLEOTIDE SEQUENCE</scope>
    <source>
        <strain evidence="8">AA-2017</strain>
        <tissue evidence="8">Whole larva</tissue>
    </source>
</reference>
<dbReference type="SUPFAM" id="SSF49742">
    <property type="entry name" value="PHM/PNGase F"/>
    <property type="match status" value="1"/>
</dbReference>
<evidence type="ECO:0000259" key="7">
    <source>
        <dbReference type="Pfam" id="PF03712"/>
    </source>
</evidence>
<keyword evidence="9" id="KW-1185">Reference proteome</keyword>
<dbReference type="InterPro" id="IPR014784">
    <property type="entry name" value="Cu2_ascorb_mOase-like_C"/>
</dbReference>
<dbReference type="GO" id="GO:0005507">
    <property type="term" value="F:copper ion binding"/>
    <property type="evidence" value="ECO:0007669"/>
    <property type="project" value="TreeGrafter"/>
</dbReference>
<accession>A0A834LYL7</accession>
<dbReference type="GO" id="GO:0042420">
    <property type="term" value="P:dopamine catabolic process"/>
    <property type="evidence" value="ECO:0007669"/>
    <property type="project" value="TreeGrafter"/>
</dbReference>
<comment type="cofactor">
    <cofactor evidence="1">
        <name>Cu(2+)</name>
        <dbReference type="ChEBI" id="CHEBI:29036"/>
    </cofactor>
</comment>
<dbReference type="InterPro" id="IPR008977">
    <property type="entry name" value="PHM/PNGase_F_dom_sf"/>
</dbReference>
<dbReference type="GO" id="GO:0004500">
    <property type="term" value="F:dopamine beta-monooxygenase activity"/>
    <property type="evidence" value="ECO:0007669"/>
    <property type="project" value="InterPro"/>
</dbReference>
<gene>
    <name evidence="8" type="ORF">GWI33_000778</name>
</gene>
<protein>
    <recommendedName>
        <fullName evidence="7">Copper type II ascorbate-dependent monooxygenase C-terminal domain-containing protein</fullName>
    </recommendedName>
</protein>
<dbReference type="InterPro" id="IPR000945">
    <property type="entry name" value="DBH-like"/>
</dbReference>
<keyword evidence="5" id="KW-0472">Membrane</keyword>
<evidence type="ECO:0000256" key="4">
    <source>
        <dbReference type="ARBA" id="ARBA00022989"/>
    </source>
</evidence>